<gene>
    <name evidence="1" type="ORF">Zmor_021466</name>
</gene>
<sequence>MWWFSSHKKSYSKEVQTTIRVQPHILGSTKLKAQVLQETKIQTEISINPDQDAKMVYSPLEYIPFQAIQSGCIRAINLPRKLQLQFSPSLDLDSYDCLLDDDGVNELMIDLRQNSKKKRTAPRAKHLNKWTQT</sequence>
<proteinExistence type="predicted"/>
<protein>
    <submittedName>
        <fullName evidence="1">Uncharacterized protein</fullName>
    </submittedName>
</protein>
<dbReference type="EMBL" id="JALNTZ010000006">
    <property type="protein sequence ID" value="KAJ3649742.1"/>
    <property type="molecule type" value="Genomic_DNA"/>
</dbReference>
<keyword evidence="2" id="KW-1185">Reference proteome</keyword>
<organism evidence="1 2">
    <name type="scientific">Zophobas morio</name>
    <dbReference type="NCBI Taxonomy" id="2755281"/>
    <lineage>
        <taxon>Eukaryota</taxon>
        <taxon>Metazoa</taxon>
        <taxon>Ecdysozoa</taxon>
        <taxon>Arthropoda</taxon>
        <taxon>Hexapoda</taxon>
        <taxon>Insecta</taxon>
        <taxon>Pterygota</taxon>
        <taxon>Neoptera</taxon>
        <taxon>Endopterygota</taxon>
        <taxon>Coleoptera</taxon>
        <taxon>Polyphaga</taxon>
        <taxon>Cucujiformia</taxon>
        <taxon>Tenebrionidae</taxon>
        <taxon>Zophobas</taxon>
    </lineage>
</organism>
<accession>A0AA38I5S1</accession>
<evidence type="ECO:0000313" key="2">
    <source>
        <dbReference type="Proteomes" id="UP001168821"/>
    </source>
</evidence>
<reference evidence="1" key="1">
    <citation type="journal article" date="2023" name="G3 (Bethesda)">
        <title>Whole genome assemblies of Zophobas morio and Tenebrio molitor.</title>
        <authorList>
            <person name="Kaur S."/>
            <person name="Stinson S.A."/>
            <person name="diCenzo G.C."/>
        </authorList>
    </citation>
    <scope>NUCLEOTIDE SEQUENCE</scope>
    <source>
        <strain evidence="1">QUZm001</strain>
    </source>
</reference>
<comment type="caution">
    <text evidence="1">The sequence shown here is derived from an EMBL/GenBank/DDBJ whole genome shotgun (WGS) entry which is preliminary data.</text>
</comment>
<name>A0AA38I5S1_9CUCU</name>
<dbReference type="Proteomes" id="UP001168821">
    <property type="component" value="Unassembled WGS sequence"/>
</dbReference>
<dbReference type="AlphaFoldDB" id="A0AA38I5S1"/>
<evidence type="ECO:0000313" key="1">
    <source>
        <dbReference type="EMBL" id="KAJ3649742.1"/>
    </source>
</evidence>